<organism evidence="2 3">
    <name type="scientific">Trichogramma kaykai</name>
    <dbReference type="NCBI Taxonomy" id="54128"/>
    <lineage>
        <taxon>Eukaryota</taxon>
        <taxon>Metazoa</taxon>
        <taxon>Ecdysozoa</taxon>
        <taxon>Arthropoda</taxon>
        <taxon>Hexapoda</taxon>
        <taxon>Insecta</taxon>
        <taxon>Pterygota</taxon>
        <taxon>Neoptera</taxon>
        <taxon>Endopterygota</taxon>
        <taxon>Hymenoptera</taxon>
        <taxon>Apocrita</taxon>
        <taxon>Proctotrupomorpha</taxon>
        <taxon>Chalcidoidea</taxon>
        <taxon>Trichogrammatidae</taxon>
        <taxon>Trichogramma</taxon>
    </lineage>
</organism>
<feature type="region of interest" description="Disordered" evidence="1">
    <location>
        <begin position="1"/>
        <end position="23"/>
    </location>
</feature>
<keyword evidence="3" id="KW-1185">Reference proteome</keyword>
<dbReference type="Proteomes" id="UP001627154">
    <property type="component" value="Unassembled WGS sequence"/>
</dbReference>
<sequence length="103" mass="11565">MEDDNHVRVKKSSKKKKPKMGEQVTIADLTETLDSLAEAVTQMASTNRNILKNNQTVVEYLMDLRNAKKAANLYTMQSVAENQTQGETMEQETSARTASQTQE</sequence>
<dbReference type="EMBL" id="JBJJXI010000178">
    <property type="protein sequence ID" value="KAL3384152.1"/>
    <property type="molecule type" value="Genomic_DNA"/>
</dbReference>
<evidence type="ECO:0000256" key="1">
    <source>
        <dbReference type="SAM" id="MobiDB-lite"/>
    </source>
</evidence>
<comment type="caution">
    <text evidence="2">The sequence shown here is derived from an EMBL/GenBank/DDBJ whole genome shotgun (WGS) entry which is preliminary data.</text>
</comment>
<gene>
    <name evidence="2" type="ORF">TKK_020095</name>
</gene>
<evidence type="ECO:0000313" key="3">
    <source>
        <dbReference type="Proteomes" id="UP001627154"/>
    </source>
</evidence>
<feature type="region of interest" description="Disordered" evidence="1">
    <location>
        <begin position="81"/>
        <end position="103"/>
    </location>
</feature>
<feature type="compositionally biased region" description="Basic residues" evidence="1">
    <location>
        <begin position="8"/>
        <end position="18"/>
    </location>
</feature>
<evidence type="ECO:0000313" key="2">
    <source>
        <dbReference type="EMBL" id="KAL3384152.1"/>
    </source>
</evidence>
<name>A0ABD2VUE7_9HYME</name>
<protein>
    <submittedName>
        <fullName evidence="2">Uncharacterized protein</fullName>
    </submittedName>
</protein>
<reference evidence="2 3" key="1">
    <citation type="journal article" date="2024" name="bioRxiv">
        <title>A reference genome for Trichogramma kaykai: A tiny desert-dwelling parasitoid wasp with competing sex-ratio distorters.</title>
        <authorList>
            <person name="Culotta J."/>
            <person name="Lindsey A.R."/>
        </authorList>
    </citation>
    <scope>NUCLEOTIDE SEQUENCE [LARGE SCALE GENOMIC DNA]</scope>
    <source>
        <strain evidence="2 3">KSX58</strain>
    </source>
</reference>
<proteinExistence type="predicted"/>
<accession>A0ABD2VUE7</accession>
<dbReference type="AlphaFoldDB" id="A0ABD2VUE7"/>